<dbReference type="GO" id="GO:0005811">
    <property type="term" value="C:lipid droplet"/>
    <property type="evidence" value="ECO:0007669"/>
    <property type="project" value="TreeGrafter"/>
</dbReference>
<dbReference type="InterPro" id="IPR036291">
    <property type="entry name" value="NAD(P)-bd_dom_sf"/>
</dbReference>
<dbReference type="GO" id="GO:0005783">
    <property type="term" value="C:endoplasmic reticulum"/>
    <property type="evidence" value="ECO:0007669"/>
    <property type="project" value="TreeGrafter"/>
</dbReference>
<dbReference type="PRINTS" id="PR00080">
    <property type="entry name" value="SDRFAMILY"/>
</dbReference>
<evidence type="ECO:0000256" key="2">
    <source>
        <dbReference type="ARBA" id="ARBA00022857"/>
    </source>
</evidence>
<evidence type="ECO:0000256" key="1">
    <source>
        <dbReference type="ARBA" id="ARBA00006484"/>
    </source>
</evidence>
<dbReference type="Pfam" id="PF00106">
    <property type="entry name" value="adh_short"/>
    <property type="match status" value="1"/>
</dbReference>
<evidence type="ECO:0000256" key="3">
    <source>
        <dbReference type="ARBA" id="ARBA00023002"/>
    </source>
</evidence>
<dbReference type="PANTHER" id="PTHR44169">
    <property type="entry name" value="NADPH-DEPENDENT 1-ACYLDIHYDROXYACETONE PHOSPHATE REDUCTASE"/>
    <property type="match status" value="1"/>
</dbReference>
<dbReference type="PRINTS" id="PR00081">
    <property type="entry name" value="GDHRDH"/>
</dbReference>
<dbReference type="PROSITE" id="PS00061">
    <property type="entry name" value="ADH_SHORT"/>
    <property type="match status" value="1"/>
</dbReference>
<comment type="caution">
    <text evidence="5">The sequence shown here is derived from an EMBL/GenBank/DDBJ whole genome shotgun (WGS) entry which is preliminary data.</text>
</comment>
<dbReference type="InterPro" id="IPR020904">
    <property type="entry name" value="Sc_DH/Rdtase_CS"/>
</dbReference>
<dbReference type="Gene3D" id="3.40.50.720">
    <property type="entry name" value="NAD(P)-binding Rossmann-like Domain"/>
    <property type="match status" value="1"/>
</dbReference>
<gene>
    <name evidence="5" type="ORF">BHQ10_002211</name>
</gene>
<protein>
    <submittedName>
        <fullName evidence="5">Uncharacterized protein</fullName>
    </submittedName>
</protein>
<keyword evidence="6" id="KW-1185">Reference proteome</keyword>
<sequence>MQKKTVLITGCSQGSIGASLVKAFQAKGYHVFATLRNKSKADPFFLRSDDISVVDLEVTSAESIKSCADYVADRTGGTLDVLVNNAGTGLCRPLLDTDIDEAKKVYDLNVWGVIAMTQAFSSMLVKAKGVVLNISSVAACFTFAWSGKGIYNSSKAATALISETLRLELAPLGVRVITAMVGGVNTTFFADRADLTLPQGSYYQPILDKINHENKGLQYTPSMKQDVDLFARNIVSDVVGGKSGLVWRGKSSSMAWLASALVPGSMLTSMMNGDKGLEELARAHRQ</sequence>
<dbReference type="Proteomes" id="UP000249363">
    <property type="component" value="Unassembled WGS sequence"/>
</dbReference>
<name>A0A364KRM3_TALAM</name>
<accession>A0A364KRM3</accession>
<keyword evidence="2" id="KW-0521">NADP</keyword>
<evidence type="ECO:0000256" key="4">
    <source>
        <dbReference type="RuleBase" id="RU000363"/>
    </source>
</evidence>
<dbReference type="GO" id="GO:0006654">
    <property type="term" value="P:phosphatidic acid biosynthetic process"/>
    <property type="evidence" value="ECO:0007669"/>
    <property type="project" value="TreeGrafter"/>
</dbReference>
<dbReference type="InterPro" id="IPR002347">
    <property type="entry name" value="SDR_fam"/>
</dbReference>
<evidence type="ECO:0000313" key="6">
    <source>
        <dbReference type="Proteomes" id="UP000249363"/>
    </source>
</evidence>
<dbReference type="STRING" id="1196081.A0A364KRM3"/>
<dbReference type="GeneID" id="63791428"/>
<evidence type="ECO:0000313" key="5">
    <source>
        <dbReference type="EMBL" id="RAO66199.1"/>
    </source>
</evidence>
<organism evidence="5 6">
    <name type="scientific">Talaromyces amestolkiae</name>
    <dbReference type="NCBI Taxonomy" id="1196081"/>
    <lineage>
        <taxon>Eukaryota</taxon>
        <taxon>Fungi</taxon>
        <taxon>Dikarya</taxon>
        <taxon>Ascomycota</taxon>
        <taxon>Pezizomycotina</taxon>
        <taxon>Eurotiomycetes</taxon>
        <taxon>Eurotiomycetidae</taxon>
        <taxon>Eurotiales</taxon>
        <taxon>Trichocomaceae</taxon>
        <taxon>Talaromyces</taxon>
        <taxon>Talaromyces sect. Talaromyces</taxon>
    </lineage>
</organism>
<dbReference type="RefSeq" id="XP_040730716.1">
    <property type="nucleotide sequence ID" value="XM_040874333.1"/>
</dbReference>
<dbReference type="AlphaFoldDB" id="A0A364KRM3"/>
<dbReference type="GO" id="GO:0000140">
    <property type="term" value="F:acylglycerone-phosphate reductase (NADP+) activity"/>
    <property type="evidence" value="ECO:0007669"/>
    <property type="project" value="TreeGrafter"/>
</dbReference>
<dbReference type="GO" id="GO:0019433">
    <property type="term" value="P:triglyceride catabolic process"/>
    <property type="evidence" value="ECO:0007669"/>
    <property type="project" value="TreeGrafter"/>
</dbReference>
<dbReference type="PANTHER" id="PTHR44169:SF6">
    <property type="entry name" value="NADPH-DEPENDENT 1-ACYLDIHYDROXYACETONE PHOSPHATE REDUCTASE"/>
    <property type="match status" value="1"/>
</dbReference>
<proteinExistence type="inferred from homology"/>
<dbReference type="EMBL" id="MIKG01000003">
    <property type="protein sequence ID" value="RAO66199.1"/>
    <property type="molecule type" value="Genomic_DNA"/>
</dbReference>
<dbReference type="GO" id="GO:0004806">
    <property type="term" value="F:triacylglycerol lipase activity"/>
    <property type="evidence" value="ECO:0007669"/>
    <property type="project" value="TreeGrafter"/>
</dbReference>
<reference evidence="5 6" key="1">
    <citation type="journal article" date="2017" name="Biotechnol. Biofuels">
        <title>Differential beta-glucosidase expression as a function of carbon source availability in Talaromyces amestolkiae: a genomic and proteomic approach.</title>
        <authorList>
            <person name="de Eugenio L.I."/>
            <person name="Mendez-Liter J.A."/>
            <person name="Nieto-Dominguez M."/>
            <person name="Alonso L."/>
            <person name="Gil-Munoz J."/>
            <person name="Barriuso J."/>
            <person name="Prieto A."/>
            <person name="Martinez M.J."/>
        </authorList>
    </citation>
    <scope>NUCLEOTIDE SEQUENCE [LARGE SCALE GENOMIC DNA]</scope>
    <source>
        <strain evidence="5 6">CIB</strain>
    </source>
</reference>
<keyword evidence="3" id="KW-0560">Oxidoreductase</keyword>
<comment type="similarity">
    <text evidence="1 4">Belongs to the short-chain dehydrogenases/reductases (SDR) family.</text>
</comment>
<dbReference type="SUPFAM" id="SSF51735">
    <property type="entry name" value="NAD(P)-binding Rossmann-fold domains"/>
    <property type="match status" value="1"/>
</dbReference>
<dbReference type="OrthoDB" id="2102561at2759"/>